<dbReference type="GO" id="GO:0003677">
    <property type="term" value="F:DNA binding"/>
    <property type="evidence" value="ECO:0007669"/>
    <property type="project" value="UniProtKB-UniRule"/>
</dbReference>
<keyword evidence="3" id="KW-0812">Transmembrane</keyword>
<dbReference type="Pfam" id="PF00486">
    <property type="entry name" value="Trans_reg_C"/>
    <property type="match status" value="1"/>
</dbReference>
<dbReference type="AlphaFoldDB" id="A0AB38NQN7"/>
<comment type="caution">
    <text evidence="5">The sequence shown here is derived from an EMBL/GenBank/DDBJ whole genome shotgun (WGS) entry which is preliminary data.</text>
</comment>
<feature type="domain" description="OmpR/PhoB-type" evidence="4">
    <location>
        <begin position="1"/>
        <end position="102"/>
    </location>
</feature>
<dbReference type="GO" id="GO:0000160">
    <property type="term" value="P:phosphorelay signal transduction system"/>
    <property type="evidence" value="ECO:0007669"/>
    <property type="project" value="InterPro"/>
</dbReference>
<dbReference type="SUPFAM" id="SSF46894">
    <property type="entry name" value="C-terminal effector domain of the bipartite response regulators"/>
    <property type="match status" value="1"/>
</dbReference>
<dbReference type="CDD" id="cd00383">
    <property type="entry name" value="trans_reg_C"/>
    <property type="match status" value="1"/>
</dbReference>
<organism evidence="5 6">
    <name type="scientific">Vibrio tasmaniensis</name>
    <dbReference type="NCBI Taxonomy" id="212663"/>
    <lineage>
        <taxon>Bacteria</taxon>
        <taxon>Pseudomonadati</taxon>
        <taxon>Pseudomonadota</taxon>
        <taxon>Gammaproteobacteria</taxon>
        <taxon>Vibrionales</taxon>
        <taxon>Vibrionaceae</taxon>
        <taxon>Vibrio</taxon>
    </lineage>
</organism>
<proteinExistence type="predicted"/>
<dbReference type="SMART" id="SM00862">
    <property type="entry name" value="Trans_reg_C"/>
    <property type="match status" value="1"/>
</dbReference>
<evidence type="ECO:0000313" key="5">
    <source>
        <dbReference type="EMBL" id="TKG33344.1"/>
    </source>
</evidence>
<evidence type="ECO:0000313" key="6">
    <source>
        <dbReference type="Proteomes" id="UP000308018"/>
    </source>
</evidence>
<reference evidence="5 6" key="1">
    <citation type="submission" date="2019-04" db="EMBL/GenBank/DDBJ databases">
        <title>A reverse ecology approach based on a biological definition of microbial populations.</title>
        <authorList>
            <person name="Arevalo P."/>
            <person name="Vaninsberghe D."/>
            <person name="Elsherbini J."/>
            <person name="Gore J."/>
            <person name="Polz M."/>
        </authorList>
    </citation>
    <scope>NUCLEOTIDE SEQUENCE [LARGE SCALE GENOMIC DNA]</scope>
    <source>
        <strain evidence="5 6">10N.222.45.A8</strain>
    </source>
</reference>
<dbReference type="EMBL" id="SYVV01000017">
    <property type="protein sequence ID" value="TKG33344.1"/>
    <property type="molecule type" value="Genomic_DNA"/>
</dbReference>
<dbReference type="GO" id="GO:0006355">
    <property type="term" value="P:regulation of DNA-templated transcription"/>
    <property type="evidence" value="ECO:0007669"/>
    <property type="project" value="InterPro"/>
</dbReference>
<accession>A0AB38NQN7</accession>
<evidence type="ECO:0000259" key="4">
    <source>
        <dbReference type="PROSITE" id="PS51755"/>
    </source>
</evidence>
<gene>
    <name evidence="5" type="ORF">FC057_11885</name>
</gene>
<sequence length="265" mass="30826">MRRKQHSMWTFNPTLRHQLTNQSNGKSKKLHSTDCKILELLCQYQGKTVSKNALINAAWPGRVVSQASLTQSIAHLRIALGDNGRQQNIIKTVPRHGYSVVSDLISLEMPVALEQDNLSTSCSEIPQDTPQLEHQEKIGLSAHLQYLQKFILLILSLLLLLSITWLARIIYYNSTTDRLQWNQREYLGVTYYFTNTKNGSQRFKDLKRRYSSDLRMLYISENPEQLYISCVYQPNNLHERHTMNFSFSRDYSIEQVKEAINEQCQ</sequence>
<dbReference type="InterPro" id="IPR036388">
    <property type="entry name" value="WH-like_DNA-bd_sf"/>
</dbReference>
<name>A0AB38NQN7_9VIBR</name>
<feature type="DNA-binding region" description="OmpR/PhoB-type" evidence="2">
    <location>
        <begin position="1"/>
        <end position="102"/>
    </location>
</feature>
<dbReference type="Proteomes" id="UP000308018">
    <property type="component" value="Unassembled WGS sequence"/>
</dbReference>
<keyword evidence="1 2" id="KW-0238">DNA-binding</keyword>
<protein>
    <submittedName>
        <fullName evidence="5">Transcriptional regulator</fullName>
    </submittedName>
</protein>
<dbReference type="Gene3D" id="1.10.10.10">
    <property type="entry name" value="Winged helix-like DNA-binding domain superfamily/Winged helix DNA-binding domain"/>
    <property type="match status" value="1"/>
</dbReference>
<dbReference type="InterPro" id="IPR016032">
    <property type="entry name" value="Sig_transdc_resp-reg_C-effctor"/>
</dbReference>
<keyword evidence="3" id="KW-0472">Membrane</keyword>
<evidence type="ECO:0000256" key="3">
    <source>
        <dbReference type="SAM" id="Phobius"/>
    </source>
</evidence>
<evidence type="ECO:0000256" key="1">
    <source>
        <dbReference type="ARBA" id="ARBA00023125"/>
    </source>
</evidence>
<evidence type="ECO:0000256" key="2">
    <source>
        <dbReference type="PROSITE-ProRule" id="PRU01091"/>
    </source>
</evidence>
<dbReference type="PROSITE" id="PS51755">
    <property type="entry name" value="OMPR_PHOB"/>
    <property type="match status" value="1"/>
</dbReference>
<feature type="transmembrane region" description="Helical" evidence="3">
    <location>
        <begin position="150"/>
        <end position="171"/>
    </location>
</feature>
<keyword evidence="3" id="KW-1133">Transmembrane helix</keyword>
<dbReference type="InterPro" id="IPR001867">
    <property type="entry name" value="OmpR/PhoB-type_DNA-bd"/>
</dbReference>